<dbReference type="InterPro" id="IPR036890">
    <property type="entry name" value="HATPase_C_sf"/>
</dbReference>
<evidence type="ECO:0000313" key="16">
    <source>
        <dbReference type="Proteomes" id="UP001201873"/>
    </source>
</evidence>
<gene>
    <name evidence="15" type="ORF">MXD59_07425</name>
</gene>
<evidence type="ECO:0000259" key="13">
    <source>
        <dbReference type="PROSITE" id="PS50109"/>
    </source>
</evidence>
<dbReference type="PRINTS" id="PR00344">
    <property type="entry name" value="BCTRLSENSOR"/>
</dbReference>
<dbReference type="CDD" id="cd06225">
    <property type="entry name" value="HAMP"/>
    <property type="match status" value="1"/>
</dbReference>
<dbReference type="Proteomes" id="UP001201873">
    <property type="component" value="Unassembled WGS sequence"/>
</dbReference>
<evidence type="ECO:0000256" key="6">
    <source>
        <dbReference type="ARBA" id="ARBA00022692"/>
    </source>
</evidence>
<dbReference type="PANTHER" id="PTHR45436">
    <property type="entry name" value="SENSOR HISTIDINE KINASE YKOH"/>
    <property type="match status" value="1"/>
</dbReference>
<evidence type="ECO:0000259" key="14">
    <source>
        <dbReference type="PROSITE" id="PS50885"/>
    </source>
</evidence>
<dbReference type="SMART" id="SM00387">
    <property type="entry name" value="HATPase_c"/>
    <property type="match status" value="1"/>
</dbReference>
<evidence type="ECO:0000256" key="8">
    <source>
        <dbReference type="ARBA" id="ARBA00022989"/>
    </source>
</evidence>
<dbReference type="PROSITE" id="PS50885">
    <property type="entry name" value="HAMP"/>
    <property type="match status" value="1"/>
</dbReference>
<dbReference type="InterPro" id="IPR003594">
    <property type="entry name" value="HATPase_dom"/>
</dbReference>
<dbReference type="Gene3D" id="1.10.287.130">
    <property type="match status" value="1"/>
</dbReference>
<feature type="region of interest" description="Disordered" evidence="11">
    <location>
        <begin position="421"/>
        <end position="471"/>
    </location>
</feature>
<keyword evidence="5" id="KW-0808">Transferase</keyword>
<evidence type="ECO:0000256" key="10">
    <source>
        <dbReference type="ARBA" id="ARBA00023136"/>
    </source>
</evidence>
<keyword evidence="8 12" id="KW-1133">Transmembrane helix</keyword>
<comment type="caution">
    <text evidence="15">The sequence shown here is derived from an EMBL/GenBank/DDBJ whole genome shotgun (WGS) entry which is preliminary data.</text>
</comment>
<dbReference type="SMART" id="SM00388">
    <property type="entry name" value="HisKA"/>
    <property type="match status" value="1"/>
</dbReference>
<dbReference type="SUPFAM" id="SSF55874">
    <property type="entry name" value="ATPase domain of HSP90 chaperone/DNA topoisomerase II/histidine kinase"/>
    <property type="match status" value="1"/>
</dbReference>
<dbReference type="Gene3D" id="6.10.340.10">
    <property type="match status" value="1"/>
</dbReference>
<dbReference type="EC" id="2.7.13.3" evidence="3"/>
<dbReference type="PANTHER" id="PTHR45436:SF5">
    <property type="entry name" value="SENSOR HISTIDINE KINASE TRCS"/>
    <property type="match status" value="1"/>
</dbReference>
<feature type="compositionally biased region" description="Basic and acidic residues" evidence="11">
    <location>
        <begin position="452"/>
        <end position="468"/>
    </location>
</feature>
<organism evidence="15 16">
    <name type="scientific">Frankia umida</name>
    <dbReference type="NCBI Taxonomy" id="573489"/>
    <lineage>
        <taxon>Bacteria</taxon>
        <taxon>Bacillati</taxon>
        <taxon>Actinomycetota</taxon>
        <taxon>Actinomycetes</taxon>
        <taxon>Frankiales</taxon>
        <taxon>Frankiaceae</taxon>
        <taxon>Frankia</taxon>
    </lineage>
</organism>
<dbReference type="InterPro" id="IPR050428">
    <property type="entry name" value="TCS_sensor_his_kinase"/>
</dbReference>
<evidence type="ECO:0000256" key="12">
    <source>
        <dbReference type="SAM" id="Phobius"/>
    </source>
</evidence>
<evidence type="ECO:0000256" key="2">
    <source>
        <dbReference type="ARBA" id="ARBA00004236"/>
    </source>
</evidence>
<dbReference type="Pfam" id="PF02518">
    <property type="entry name" value="HATPase_c"/>
    <property type="match status" value="1"/>
</dbReference>
<evidence type="ECO:0000256" key="7">
    <source>
        <dbReference type="ARBA" id="ARBA00022777"/>
    </source>
</evidence>
<dbReference type="CDD" id="cd00082">
    <property type="entry name" value="HisKA"/>
    <property type="match status" value="1"/>
</dbReference>
<evidence type="ECO:0000256" key="11">
    <source>
        <dbReference type="SAM" id="MobiDB-lite"/>
    </source>
</evidence>
<dbReference type="Pfam" id="PF00672">
    <property type="entry name" value="HAMP"/>
    <property type="match status" value="1"/>
</dbReference>
<comment type="subcellular location">
    <subcellularLocation>
        <location evidence="2">Cell membrane</location>
    </subcellularLocation>
</comment>
<evidence type="ECO:0000256" key="3">
    <source>
        <dbReference type="ARBA" id="ARBA00012438"/>
    </source>
</evidence>
<name>A0ABT0JVV4_9ACTN</name>
<dbReference type="PROSITE" id="PS50109">
    <property type="entry name" value="HIS_KIN"/>
    <property type="match status" value="1"/>
</dbReference>
<dbReference type="InterPro" id="IPR005467">
    <property type="entry name" value="His_kinase_dom"/>
</dbReference>
<dbReference type="InterPro" id="IPR003661">
    <property type="entry name" value="HisK_dim/P_dom"/>
</dbReference>
<dbReference type="Pfam" id="PF00512">
    <property type="entry name" value="HisKA"/>
    <property type="match status" value="1"/>
</dbReference>
<feature type="transmembrane region" description="Helical" evidence="12">
    <location>
        <begin position="176"/>
        <end position="194"/>
    </location>
</feature>
<keyword evidence="10 12" id="KW-0472">Membrane</keyword>
<protein>
    <recommendedName>
        <fullName evidence="3">histidine kinase</fullName>
        <ecNumber evidence="3">2.7.13.3</ecNumber>
    </recommendedName>
</protein>
<evidence type="ECO:0000256" key="4">
    <source>
        <dbReference type="ARBA" id="ARBA00022553"/>
    </source>
</evidence>
<keyword evidence="7 15" id="KW-0418">Kinase</keyword>
<feature type="compositionally biased region" description="Basic and acidic residues" evidence="11">
    <location>
        <begin position="327"/>
        <end position="338"/>
    </location>
</feature>
<evidence type="ECO:0000256" key="5">
    <source>
        <dbReference type="ARBA" id="ARBA00022679"/>
    </source>
</evidence>
<dbReference type="GO" id="GO:0016301">
    <property type="term" value="F:kinase activity"/>
    <property type="evidence" value="ECO:0007669"/>
    <property type="project" value="UniProtKB-KW"/>
</dbReference>
<dbReference type="EMBL" id="JALKFT010000005">
    <property type="protein sequence ID" value="MCK9875601.1"/>
    <property type="molecule type" value="Genomic_DNA"/>
</dbReference>
<dbReference type="Gene3D" id="3.30.565.10">
    <property type="entry name" value="Histidine kinase-like ATPase, C-terminal domain"/>
    <property type="match status" value="1"/>
</dbReference>
<dbReference type="SUPFAM" id="SSF47384">
    <property type="entry name" value="Homodimeric domain of signal transducing histidine kinase"/>
    <property type="match status" value="1"/>
</dbReference>
<proteinExistence type="predicted"/>
<dbReference type="CDD" id="cd00075">
    <property type="entry name" value="HATPase"/>
    <property type="match status" value="1"/>
</dbReference>
<dbReference type="SMART" id="SM00304">
    <property type="entry name" value="HAMP"/>
    <property type="match status" value="1"/>
</dbReference>
<feature type="domain" description="Histidine kinase" evidence="13">
    <location>
        <begin position="263"/>
        <end position="553"/>
    </location>
</feature>
<dbReference type="InterPro" id="IPR004358">
    <property type="entry name" value="Sig_transdc_His_kin-like_C"/>
</dbReference>
<keyword evidence="16" id="KW-1185">Reference proteome</keyword>
<keyword evidence="9" id="KW-0902">Two-component regulatory system</keyword>
<accession>A0ABT0JVV4</accession>
<dbReference type="InterPro" id="IPR036097">
    <property type="entry name" value="HisK_dim/P_sf"/>
</dbReference>
<keyword evidence="4" id="KW-0597">Phosphoprotein</keyword>
<feature type="region of interest" description="Disordered" evidence="11">
    <location>
        <begin position="327"/>
        <end position="349"/>
    </location>
</feature>
<evidence type="ECO:0000313" key="15">
    <source>
        <dbReference type="EMBL" id="MCK9875601.1"/>
    </source>
</evidence>
<feature type="domain" description="HAMP" evidence="14">
    <location>
        <begin position="195"/>
        <end position="248"/>
    </location>
</feature>
<sequence length="553" mass="58584">MGDPMTLRLRLMAGLVALCALGLAVAGTASAFALRAYLLARVDDQLVRVEQLGGATPAIMTNRLRLLERSGVDQVDGPSDYLLEIRRPNGMVRRITGAASPTPPSTLLLDAAARAGRLTSVAPRTTSDVSHPFTVTADGARYRAVDRVYAEGSRVLVALPLRPVADTVRRLVRIELAVGAAVLLVLAGLAWMLLTRGLRPLRQMIGTAAAIADGDLDRRVPADDSRSETGQLAAALNTMLAQIQAAFAARVASQEQERRFAADAAHELRTPLTSIRGYADLLRAGMVPAQDTDAALRRVQAEATRMATLVDDLLYLAYLDLAHHDPAHHDPAHHDPGGRPDTAGLDGQRPLPMAEFDLAAVVRDAVADLRAAAPDRPVHAELPPACLVHGDIDALRQLVGNLLTNARIHTPPDTPVTIHLHPAQPDPAHPHPVAMPHSSPRSGTPALAPRDGSAEHPRGRVDARDGSAEHQIGSAEHRVVLLEVVDEGPGMPADVVEHVFDRFYRAADSRAGGRGGSGLGLSIVAAIAQAHGGRIEATSSPGVGTTFRLTLPR</sequence>
<evidence type="ECO:0000256" key="9">
    <source>
        <dbReference type="ARBA" id="ARBA00023012"/>
    </source>
</evidence>
<dbReference type="InterPro" id="IPR003660">
    <property type="entry name" value="HAMP_dom"/>
</dbReference>
<comment type="catalytic activity">
    <reaction evidence="1">
        <text>ATP + protein L-histidine = ADP + protein N-phospho-L-histidine.</text>
        <dbReference type="EC" id="2.7.13.3"/>
    </reaction>
</comment>
<dbReference type="SUPFAM" id="SSF158472">
    <property type="entry name" value="HAMP domain-like"/>
    <property type="match status" value="1"/>
</dbReference>
<keyword evidence="6 12" id="KW-0812">Transmembrane</keyword>
<evidence type="ECO:0000256" key="1">
    <source>
        <dbReference type="ARBA" id="ARBA00000085"/>
    </source>
</evidence>
<reference evidence="15 16" key="1">
    <citation type="submission" date="2022-04" db="EMBL/GenBank/DDBJ databases">
        <title>Genome diversity in the genus Frankia.</title>
        <authorList>
            <person name="Carlos-Shanley C."/>
            <person name="Hahn D."/>
        </authorList>
    </citation>
    <scope>NUCLEOTIDE SEQUENCE [LARGE SCALE GENOMIC DNA]</scope>
    <source>
        <strain evidence="15 16">Ag45/Mut15</strain>
    </source>
</reference>